<dbReference type="Proteomes" id="UP000282674">
    <property type="component" value="Unassembled WGS sequence"/>
</dbReference>
<evidence type="ECO:0000313" key="1">
    <source>
        <dbReference type="EMBL" id="RMI43059.1"/>
    </source>
</evidence>
<organism evidence="1 2">
    <name type="scientific">Actinomadura harenae</name>
    <dbReference type="NCBI Taxonomy" id="2483351"/>
    <lineage>
        <taxon>Bacteria</taxon>
        <taxon>Bacillati</taxon>
        <taxon>Actinomycetota</taxon>
        <taxon>Actinomycetes</taxon>
        <taxon>Streptosporangiales</taxon>
        <taxon>Thermomonosporaceae</taxon>
        <taxon>Actinomadura</taxon>
    </lineage>
</organism>
<dbReference type="OrthoDB" id="3293325at2"/>
<proteinExistence type="predicted"/>
<protein>
    <submittedName>
        <fullName evidence="1">Uncharacterized protein</fullName>
    </submittedName>
</protein>
<reference evidence="1 2" key="1">
    <citation type="submission" date="2018-10" db="EMBL/GenBank/DDBJ databases">
        <title>Isolation from soil.</title>
        <authorList>
            <person name="Hu J."/>
        </authorList>
    </citation>
    <scope>NUCLEOTIDE SEQUENCE [LARGE SCALE GENOMIC DNA]</scope>
    <source>
        <strain evidence="1 2">NEAU-Ht49</strain>
    </source>
</reference>
<keyword evidence="2" id="KW-1185">Reference proteome</keyword>
<evidence type="ECO:0000313" key="2">
    <source>
        <dbReference type="Proteomes" id="UP000282674"/>
    </source>
</evidence>
<accession>A0A3M2M022</accession>
<name>A0A3M2M022_9ACTN</name>
<dbReference type="RefSeq" id="WP_147481535.1">
    <property type="nucleotide sequence ID" value="NZ_JBHSKC010000004.1"/>
</dbReference>
<dbReference type="AlphaFoldDB" id="A0A3M2M022"/>
<gene>
    <name evidence="1" type="ORF">EBO15_17650</name>
</gene>
<dbReference type="EMBL" id="RFFG01000028">
    <property type="protein sequence ID" value="RMI43059.1"/>
    <property type="molecule type" value="Genomic_DNA"/>
</dbReference>
<comment type="caution">
    <text evidence="1">The sequence shown here is derived from an EMBL/GenBank/DDBJ whole genome shotgun (WGS) entry which is preliminary data.</text>
</comment>
<sequence>MDDLVMLVRLEPMPADADGSVSVRVHSPLGHVTARLEGDLEEADARHYVEWGVDEDVLWGRNVVPAAIAEPGVWADGGRIVLRGRLHLTEDGAATLEMGDAQILLDLGNTPPSGIDRTWVELGVAADSVSVWPYRL</sequence>